<dbReference type="InterPro" id="IPR011047">
    <property type="entry name" value="Quinoprotein_ADH-like_sf"/>
</dbReference>
<evidence type="ECO:0000313" key="1">
    <source>
        <dbReference type="EMBL" id="MBL7560654.1"/>
    </source>
</evidence>
<proteinExistence type="predicted"/>
<comment type="caution">
    <text evidence="1">The sequence shown here is derived from an EMBL/GenBank/DDBJ whole genome shotgun (WGS) entry which is preliminary data.</text>
</comment>
<dbReference type="EMBL" id="JAEMEF010000012">
    <property type="protein sequence ID" value="MBL7560654.1"/>
    <property type="molecule type" value="Genomic_DNA"/>
</dbReference>
<dbReference type="RefSeq" id="WP_203001142.1">
    <property type="nucleotide sequence ID" value="NZ_JAEMEF010000012.1"/>
</dbReference>
<evidence type="ECO:0008006" key="3">
    <source>
        <dbReference type="Google" id="ProtNLM"/>
    </source>
</evidence>
<dbReference type="Proteomes" id="UP000605013">
    <property type="component" value="Unassembled WGS sequence"/>
</dbReference>
<gene>
    <name evidence="1" type="ORF">JAO71_12670</name>
</gene>
<accession>A0ABS1WNE4</accession>
<name>A0ABS1WNE4_9FLAO</name>
<evidence type="ECO:0000313" key="2">
    <source>
        <dbReference type="Proteomes" id="UP000605013"/>
    </source>
</evidence>
<organism evidence="1 2">
    <name type="scientific">Olleya sediminilitoris</name>
    <dbReference type="NCBI Taxonomy" id="2795739"/>
    <lineage>
        <taxon>Bacteria</taxon>
        <taxon>Pseudomonadati</taxon>
        <taxon>Bacteroidota</taxon>
        <taxon>Flavobacteriia</taxon>
        <taxon>Flavobacteriales</taxon>
        <taxon>Flavobacteriaceae</taxon>
    </lineage>
</organism>
<dbReference type="PANTHER" id="PTHR42754:SF1">
    <property type="entry name" value="LIPOPROTEIN"/>
    <property type="match status" value="1"/>
</dbReference>
<keyword evidence="2" id="KW-1185">Reference proteome</keyword>
<dbReference type="SUPFAM" id="SSF50998">
    <property type="entry name" value="Quinoprotein alcohol dehydrogenase-like"/>
    <property type="match status" value="1"/>
</dbReference>
<dbReference type="PROSITE" id="PS51257">
    <property type="entry name" value="PROKAR_LIPOPROTEIN"/>
    <property type="match status" value="1"/>
</dbReference>
<dbReference type="PANTHER" id="PTHR42754">
    <property type="entry name" value="ENDOGLUCANASE"/>
    <property type="match status" value="1"/>
</dbReference>
<reference evidence="1 2" key="1">
    <citation type="submission" date="2020-12" db="EMBL/GenBank/DDBJ databases">
        <title>Olleya sediminilitoris sp. nov., isolated from a tidal flat.</title>
        <authorList>
            <person name="Park S."/>
            <person name="Yoon J.-H."/>
        </authorList>
    </citation>
    <scope>NUCLEOTIDE SEQUENCE [LARGE SCALE GENOMIC DNA]</scope>
    <source>
        <strain evidence="1 2">YSTF-M6</strain>
    </source>
</reference>
<protein>
    <recommendedName>
        <fullName evidence="3">Bulb-type lectin domain-containing protein</fullName>
    </recommendedName>
</protein>
<sequence length="451" mass="48856">MNKLKLTITTVISSTILSIFSCQDETLPTQDSSPNNISAGIVDNVTTLGGSKNESGQTVKKTSDGGFVILGFTQSMDGDVTTKNNESYDVWVLKYNQDIQLEWSKTFGGTNDERGNDIIQTQDGGYAIIGHTYSIDGDVSNNNGEEDFWVLKLDNQGQLQWEKTFGYSGIDTGLSILQTNDNGYFITGILDVTASGGEGNSRNSQTLHAGGDYWALKLNPSGEVQWSKYYGGLFTDSAFDAIQTNDNNFIIVGSSDSDDTDISNNKGSYDFWIVKISNTGTLLWEKSFGSTEIDEARAIIASQDGNYFILGDTRGQDTDVTSNFGAADVWMIKISPEGEILSEKTYGGEDFDVGRAIAKTNDNGFVICGSSRSASGNLTSNNGQNDAWIFKIDQSGQLIWQQAIGGSNVDFTYGVTQLSNGKIIAVGESSSNDLDINENKGFTDLLLIEIK</sequence>